<evidence type="ECO:0000259" key="8">
    <source>
        <dbReference type="PROSITE" id="PS50893"/>
    </source>
</evidence>
<feature type="transmembrane region" description="Helical" evidence="7">
    <location>
        <begin position="37"/>
        <end position="56"/>
    </location>
</feature>
<dbReference type="GO" id="GO:0005886">
    <property type="term" value="C:plasma membrane"/>
    <property type="evidence" value="ECO:0007669"/>
    <property type="project" value="UniProtKB-SubCell"/>
</dbReference>
<organism evidence="10 11">
    <name type="scientific">Actibacterium atlanticum</name>
    <dbReference type="NCBI Taxonomy" id="1461693"/>
    <lineage>
        <taxon>Bacteria</taxon>
        <taxon>Pseudomonadati</taxon>
        <taxon>Pseudomonadota</taxon>
        <taxon>Alphaproteobacteria</taxon>
        <taxon>Rhodobacterales</taxon>
        <taxon>Roseobacteraceae</taxon>
        <taxon>Actibacterium</taxon>
    </lineage>
</organism>
<dbReference type="Gene3D" id="1.20.1560.10">
    <property type="entry name" value="ABC transporter type 1, transmembrane domain"/>
    <property type="match status" value="1"/>
</dbReference>
<dbReference type="PROSITE" id="PS50929">
    <property type="entry name" value="ABC_TM1F"/>
    <property type="match status" value="1"/>
</dbReference>
<feature type="transmembrane region" description="Helical" evidence="7">
    <location>
        <begin position="174"/>
        <end position="194"/>
    </location>
</feature>
<keyword evidence="3" id="KW-0547">Nucleotide-binding</keyword>
<feature type="domain" description="ABC transmembrane type-1" evidence="9">
    <location>
        <begin position="41"/>
        <end position="323"/>
    </location>
</feature>
<dbReference type="EMBL" id="AQQY01000002">
    <property type="protein sequence ID" value="KCV82826.1"/>
    <property type="molecule type" value="Genomic_DNA"/>
</dbReference>
<evidence type="ECO:0000256" key="2">
    <source>
        <dbReference type="ARBA" id="ARBA00022692"/>
    </source>
</evidence>
<dbReference type="SUPFAM" id="SSF52540">
    <property type="entry name" value="P-loop containing nucleoside triphosphate hydrolases"/>
    <property type="match status" value="1"/>
</dbReference>
<dbReference type="PROSITE" id="PS50893">
    <property type="entry name" value="ABC_TRANSPORTER_2"/>
    <property type="match status" value="1"/>
</dbReference>
<evidence type="ECO:0000313" key="11">
    <source>
        <dbReference type="Proteomes" id="UP000024836"/>
    </source>
</evidence>
<dbReference type="InterPro" id="IPR036640">
    <property type="entry name" value="ABC1_TM_sf"/>
</dbReference>
<proteinExistence type="predicted"/>
<dbReference type="Gene3D" id="3.40.50.300">
    <property type="entry name" value="P-loop containing nucleotide triphosphate hydrolases"/>
    <property type="match status" value="1"/>
</dbReference>
<protein>
    <submittedName>
        <fullName evidence="10">Cysteine ABC transporter ATP-binding protein/permease CydD</fullName>
    </submittedName>
</protein>
<feature type="domain" description="ABC transporter" evidence="8">
    <location>
        <begin position="357"/>
        <end position="569"/>
    </location>
</feature>
<dbReference type="PANTHER" id="PTHR24221:SF261">
    <property type="entry name" value="GLUTATHIONE_L-CYSTEINE TRANSPORT SYSTEM ATP-BINDING_PERMEASE PROTEIN CYDD"/>
    <property type="match status" value="1"/>
</dbReference>
<keyword evidence="2 7" id="KW-0812">Transmembrane</keyword>
<feature type="transmembrane region" description="Helical" evidence="7">
    <location>
        <begin position="252"/>
        <end position="277"/>
    </location>
</feature>
<dbReference type="InterPro" id="IPR014216">
    <property type="entry name" value="ABC_transptr_CydD"/>
</dbReference>
<evidence type="ECO:0000259" key="9">
    <source>
        <dbReference type="PROSITE" id="PS50929"/>
    </source>
</evidence>
<dbReference type="InterPro" id="IPR039421">
    <property type="entry name" value="Type_1_exporter"/>
</dbReference>
<dbReference type="InterPro" id="IPR003593">
    <property type="entry name" value="AAA+_ATPase"/>
</dbReference>
<dbReference type="InterPro" id="IPR003439">
    <property type="entry name" value="ABC_transporter-like_ATP-bd"/>
</dbReference>
<accession>A0A058ZPS2</accession>
<dbReference type="GO" id="GO:0016887">
    <property type="term" value="F:ATP hydrolysis activity"/>
    <property type="evidence" value="ECO:0007669"/>
    <property type="project" value="InterPro"/>
</dbReference>
<dbReference type="PROSITE" id="PS00211">
    <property type="entry name" value="ABC_TRANSPORTER_1"/>
    <property type="match status" value="1"/>
</dbReference>
<dbReference type="GO" id="GO:0034040">
    <property type="term" value="F:ATPase-coupled lipid transmembrane transporter activity"/>
    <property type="evidence" value="ECO:0007669"/>
    <property type="project" value="TreeGrafter"/>
</dbReference>
<evidence type="ECO:0000256" key="6">
    <source>
        <dbReference type="ARBA" id="ARBA00023136"/>
    </source>
</evidence>
<keyword evidence="11" id="KW-1185">Reference proteome</keyword>
<name>A0A058ZPS2_9RHOB</name>
<evidence type="ECO:0000256" key="1">
    <source>
        <dbReference type="ARBA" id="ARBA00004651"/>
    </source>
</evidence>
<evidence type="ECO:0000256" key="3">
    <source>
        <dbReference type="ARBA" id="ARBA00022741"/>
    </source>
</evidence>
<comment type="caution">
    <text evidence="10">The sequence shown here is derived from an EMBL/GenBank/DDBJ whole genome shotgun (WGS) entry which is preliminary data.</text>
</comment>
<dbReference type="InterPro" id="IPR027417">
    <property type="entry name" value="P-loop_NTPase"/>
</dbReference>
<dbReference type="SUPFAM" id="SSF90123">
    <property type="entry name" value="ABC transporter transmembrane region"/>
    <property type="match status" value="1"/>
</dbReference>
<evidence type="ECO:0000256" key="5">
    <source>
        <dbReference type="ARBA" id="ARBA00022989"/>
    </source>
</evidence>
<dbReference type="GO" id="GO:0005524">
    <property type="term" value="F:ATP binding"/>
    <property type="evidence" value="ECO:0007669"/>
    <property type="project" value="UniProtKB-KW"/>
</dbReference>
<dbReference type="Pfam" id="PF00664">
    <property type="entry name" value="ABC_membrane"/>
    <property type="match status" value="1"/>
</dbReference>
<reference evidence="10 11" key="1">
    <citation type="submission" date="2013-04" db="EMBL/GenBank/DDBJ databases">
        <title>Shimia sp. 22II-S11-Z10 Genome Sequencing.</title>
        <authorList>
            <person name="Lai Q."/>
            <person name="Li G."/>
            <person name="Shao Z."/>
        </authorList>
    </citation>
    <scope>NUCLEOTIDE SEQUENCE [LARGE SCALE GENOMIC DNA]</scope>
    <source>
        <strain evidence="11">22II-S11-Z10</strain>
    </source>
</reference>
<dbReference type="RefSeq" id="WP_238323388.1">
    <property type="nucleotide sequence ID" value="NZ_AQQY01000002.1"/>
</dbReference>
<keyword evidence="6 7" id="KW-0472">Membrane</keyword>
<dbReference type="Pfam" id="PF00005">
    <property type="entry name" value="ABC_tran"/>
    <property type="match status" value="1"/>
</dbReference>
<feature type="transmembrane region" description="Helical" evidence="7">
    <location>
        <begin position="68"/>
        <end position="89"/>
    </location>
</feature>
<keyword evidence="5 7" id="KW-1133">Transmembrane helix</keyword>
<evidence type="ECO:0000256" key="4">
    <source>
        <dbReference type="ARBA" id="ARBA00022840"/>
    </source>
</evidence>
<keyword evidence="4 10" id="KW-0067">ATP-binding</keyword>
<dbReference type="PATRIC" id="fig|1461693.3.peg.905"/>
<dbReference type="STRING" id="1461693.ATO10_04432"/>
<dbReference type="SMART" id="SM00382">
    <property type="entry name" value="AAA"/>
    <property type="match status" value="1"/>
</dbReference>
<comment type="subcellular location">
    <subcellularLocation>
        <location evidence="1">Cell membrane</location>
        <topology evidence="1">Multi-pass membrane protein</topology>
    </subcellularLocation>
</comment>
<dbReference type="NCBIfam" id="TIGR02857">
    <property type="entry name" value="CydD"/>
    <property type="match status" value="1"/>
</dbReference>
<dbReference type="GO" id="GO:0042883">
    <property type="term" value="P:cysteine transport"/>
    <property type="evidence" value="ECO:0007669"/>
    <property type="project" value="InterPro"/>
</dbReference>
<dbReference type="CDD" id="cd18584">
    <property type="entry name" value="ABC_6TM_AarD_CydD"/>
    <property type="match status" value="1"/>
</dbReference>
<gene>
    <name evidence="10" type="ORF">ATO10_04432</name>
</gene>
<dbReference type="AlphaFoldDB" id="A0A058ZPS2"/>
<sequence length="569" mass="60424">MSKLAGIRSISAESAKDSRLTRLIAPGQKQVRWAGRIAATSSLLWLAQAALVALAINGLVQPETATLPIWIAVIGFVVLGGARAFGVAWSGQLAFDGAQSCLHTERTRLIARESGRTAEDSARQPAAAIATLAAEKLAHLTPYLTRYAPARARVMVVPLVILVVALSMSWAVALVLLIAGPLIPVFMALIGIAAKSASERQMAELSDMNVLLLERLSALVDIRLLAAQDRTIAQFELSAETLRRRTMEVLRIAFLSSTVLELFAAIGVAMVAVYVGLSLLGEVSFGSYGTPLSVFQGVFLLLLAPDYFQPLRDLAAAWHDKADAEAVAKELAKLEEAEQTHFIGTGLPAPALQSGQLSTHTLSHQISSARSIVFPDFKVAPGQILAITGPSGAGKTTLLRLLAGLSTPRTGEIRIDGYPLTQDSADAWRKSLGWMPQTPHFLSGSLRANLTLSHPASQSQIESALQLAHATQVVRRLPKGLQTRLGENGAGLSGGEARRIMLARAALGQPAYVLADEPTADLDDATAQHVISGLEQLRQTGSGLIMATHDPVLIDWADQVVQIPSGGHS</sequence>
<evidence type="ECO:0000256" key="7">
    <source>
        <dbReference type="SAM" id="Phobius"/>
    </source>
</evidence>
<feature type="transmembrane region" description="Helical" evidence="7">
    <location>
        <begin position="150"/>
        <end position="168"/>
    </location>
</feature>
<dbReference type="InterPro" id="IPR017871">
    <property type="entry name" value="ABC_transporter-like_CS"/>
</dbReference>
<dbReference type="GO" id="GO:0140359">
    <property type="term" value="F:ABC-type transporter activity"/>
    <property type="evidence" value="ECO:0007669"/>
    <property type="project" value="InterPro"/>
</dbReference>
<dbReference type="PANTHER" id="PTHR24221">
    <property type="entry name" value="ATP-BINDING CASSETTE SUB-FAMILY B"/>
    <property type="match status" value="1"/>
</dbReference>
<evidence type="ECO:0000313" key="10">
    <source>
        <dbReference type="EMBL" id="KCV82826.1"/>
    </source>
</evidence>
<dbReference type="InterPro" id="IPR011527">
    <property type="entry name" value="ABC1_TM_dom"/>
</dbReference>
<dbReference type="Proteomes" id="UP000024836">
    <property type="component" value="Unassembled WGS sequence"/>
</dbReference>
<dbReference type="eggNOG" id="COG4988">
    <property type="taxonomic scope" value="Bacteria"/>
</dbReference>